<dbReference type="GO" id="GO:0031012">
    <property type="term" value="C:extracellular matrix"/>
    <property type="evidence" value="ECO:0007669"/>
    <property type="project" value="TreeGrafter"/>
</dbReference>
<dbReference type="Pfam" id="PF19035">
    <property type="entry name" value="TSP1_CCN"/>
    <property type="match status" value="1"/>
</dbReference>
<dbReference type="Proteomes" id="UP001353858">
    <property type="component" value="Unassembled WGS sequence"/>
</dbReference>
<dbReference type="GO" id="GO:0005178">
    <property type="term" value="F:integrin binding"/>
    <property type="evidence" value="ECO:0007669"/>
    <property type="project" value="TreeGrafter"/>
</dbReference>
<dbReference type="PROSITE" id="PS50092">
    <property type="entry name" value="TSP1"/>
    <property type="match status" value="1"/>
</dbReference>
<dbReference type="GO" id="GO:0007165">
    <property type="term" value="P:signal transduction"/>
    <property type="evidence" value="ECO:0007669"/>
    <property type="project" value="InterPro"/>
</dbReference>
<dbReference type="InterPro" id="IPR000884">
    <property type="entry name" value="TSP1_rpt"/>
</dbReference>
<keyword evidence="5" id="KW-1185">Reference proteome</keyword>
<feature type="chain" id="PRO_5042847707" description="VWFC domain-containing protein" evidence="2">
    <location>
        <begin position="21"/>
        <end position="371"/>
    </location>
</feature>
<evidence type="ECO:0000259" key="3">
    <source>
        <dbReference type="PROSITE" id="PS50184"/>
    </source>
</evidence>
<feature type="signal peptide" evidence="2">
    <location>
        <begin position="1"/>
        <end position="20"/>
    </location>
</feature>
<dbReference type="GO" id="GO:0045597">
    <property type="term" value="P:positive regulation of cell differentiation"/>
    <property type="evidence" value="ECO:0007669"/>
    <property type="project" value="TreeGrafter"/>
</dbReference>
<dbReference type="GO" id="GO:0005615">
    <property type="term" value="C:extracellular space"/>
    <property type="evidence" value="ECO:0007669"/>
    <property type="project" value="TreeGrafter"/>
</dbReference>
<dbReference type="PANTHER" id="PTHR11348">
    <property type="entry name" value="CONNECTIVE TISSUE GROWTH FACTOR-RELATED"/>
    <property type="match status" value="1"/>
</dbReference>
<name>A0AAN7P0K1_9COLE</name>
<dbReference type="InterPro" id="IPR043973">
    <property type="entry name" value="TSP1_CCN"/>
</dbReference>
<proteinExistence type="predicted"/>
<comment type="caution">
    <text evidence="4">The sequence shown here is derived from an EMBL/GenBank/DDBJ whole genome shotgun (WGS) entry which is preliminary data.</text>
</comment>
<dbReference type="PROSITE" id="PS50184">
    <property type="entry name" value="VWFC_2"/>
    <property type="match status" value="1"/>
</dbReference>
<evidence type="ECO:0000313" key="4">
    <source>
        <dbReference type="EMBL" id="KAK4873086.1"/>
    </source>
</evidence>
<dbReference type="SMART" id="SM00214">
    <property type="entry name" value="VWC"/>
    <property type="match status" value="1"/>
</dbReference>
<organism evidence="4 5">
    <name type="scientific">Aquatica leii</name>
    <dbReference type="NCBI Taxonomy" id="1421715"/>
    <lineage>
        <taxon>Eukaryota</taxon>
        <taxon>Metazoa</taxon>
        <taxon>Ecdysozoa</taxon>
        <taxon>Arthropoda</taxon>
        <taxon>Hexapoda</taxon>
        <taxon>Insecta</taxon>
        <taxon>Pterygota</taxon>
        <taxon>Neoptera</taxon>
        <taxon>Endopterygota</taxon>
        <taxon>Coleoptera</taxon>
        <taxon>Polyphaga</taxon>
        <taxon>Elateriformia</taxon>
        <taxon>Elateroidea</taxon>
        <taxon>Lampyridae</taxon>
        <taxon>Luciolinae</taxon>
        <taxon>Aquatica</taxon>
    </lineage>
</organism>
<dbReference type="EMBL" id="JARPUR010000007">
    <property type="protein sequence ID" value="KAK4873086.1"/>
    <property type="molecule type" value="Genomic_DNA"/>
</dbReference>
<dbReference type="GO" id="GO:0008201">
    <property type="term" value="F:heparin binding"/>
    <property type="evidence" value="ECO:0007669"/>
    <property type="project" value="TreeGrafter"/>
</dbReference>
<dbReference type="AlphaFoldDB" id="A0AAN7P0K1"/>
<dbReference type="InterPro" id="IPR050941">
    <property type="entry name" value="CCN"/>
</dbReference>
<evidence type="ECO:0000256" key="2">
    <source>
        <dbReference type="SAM" id="SignalP"/>
    </source>
</evidence>
<dbReference type="PANTHER" id="PTHR11348:SF17">
    <property type="entry name" value="CCN"/>
    <property type="match status" value="1"/>
</dbReference>
<dbReference type="InterPro" id="IPR001007">
    <property type="entry name" value="VWF_dom"/>
</dbReference>
<accession>A0AAN7P0K1</accession>
<evidence type="ECO:0000313" key="5">
    <source>
        <dbReference type="Proteomes" id="UP001353858"/>
    </source>
</evidence>
<dbReference type="SUPFAM" id="SSF57603">
    <property type="entry name" value="FnI-like domain"/>
    <property type="match status" value="1"/>
</dbReference>
<reference evidence="5" key="1">
    <citation type="submission" date="2023-01" db="EMBL/GenBank/DDBJ databases">
        <title>Key to firefly adult light organ development and bioluminescence: homeobox transcription factors regulate luciferase expression and transportation to peroxisome.</title>
        <authorList>
            <person name="Fu X."/>
        </authorList>
    </citation>
    <scope>NUCLEOTIDE SEQUENCE [LARGE SCALE GENOMIC DNA]</scope>
</reference>
<keyword evidence="1 2" id="KW-0732">Signal</keyword>
<dbReference type="GO" id="GO:0007155">
    <property type="term" value="P:cell adhesion"/>
    <property type="evidence" value="ECO:0007669"/>
    <property type="project" value="TreeGrafter"/>
</dbReference>
<feature type="domain" description="VWFC" evidence="3">
    <location>
        <begin position="103"/>
        <end position="169"/>
    </location>
</feature>
<evidence type="ECO:0000256" key="1">
    <source>
        <dbReference type="ARBA" id="ARBA00022729"/>
    </source>
</evidence>
<gene>
    <name evidence="4" type="ORF">RN001_015115</name>
</gene>
<dbReference type="Gene3D" id="2.10.70.10">
    <property type="entry name" value="Complement Module, domain 1"/>
    <property type="match status" value="1"/>
</dbReference>
<dbReference type="Pfam" id="PF00093">
    <property type="entry name" value="VWC"/>
    <property type="match status" value="1"/>
</dbReference>
<sequence>MIRMWRAMLVIGVLSASGLAFGVRGRRDDSNLWKNLKRVDFPNNCTYPCTCPGNQRDCDECLECPRQVGEPCSQHRLCDKRRGIFCRYRHGDSEGICQEFGGLPCLVYNKTYEHGETFSLDCRTQCTCQNGTYGCSSLCPQERISPKGTCKHPRLVDVPGQCCREWMCDSQTEEPISCQPIFSKWSTCSSDCGTGLSSRRSNLNIKCEPATETRICQTRRCDDFSPEVIQRNQHHVRRGHECKATNRITAPVTLRFGPCRSRRRYRPKYCGLCSIPEVSCEPLLSTTVRIEFLCQGSPSTTENTSELLPEYLEPGEDLWMNEMSLKRDSRTKILTVSVQWILKCRCQRVRAQPTSSTGEIILHRVHRTAAP</sequence>
<protein>
    <recommendedName>
        <fullName evidence="3">VWFC domain-containing protein</fullName>
    </recommendedName>
</protein>
<dbReference type="PROSITE" id="PS01208">
    <property type="entry name" value="VWFC_1"/>
    <property type="match status" value="1"/>
</dbReference>